<feature type="compositionally biased region" description="Gly residues" evidence="1">
    <location>
        <begin position="81"/>
        <end position="91"/>
    </location>
</feature>
<feature type="compositionally biased region" description="Basic and acidic residues" evidence="1">
    <location>
        <begin position="148"/>
        <end position="165"/>
    </location>
</feature>
<feature type="region of interest" description="Disordered" evidence="1">
    <location>
        <begin position="55"/>
        <end position="177"/>
    </location>
</feature>
<organism evidence="2">
    <name type="scientific">bioreactor metagenome</name>
    <dbReference type="NCBI Taxonomy" id="1076179"/>
    <lineage>
        <taxon>unclassified sequences</taxon>
        <taxon>metagenomes</taxon>
        <taxon>ecological metagenomes</taxon>
    </lineage>
</organism>
<comment type="caution">
    <text evidence="2">The sequence shown here is derived from an EMBL/GenBank/DDBJ whole genome shotgun (WGS) entry which is preliminary data.</text>
</comment>
<dbReference type="EMBL" id="VSSQ01090775">
    <property type="protein sequence ID" value="MPN36571.1"/>
    <property type="molecule type" value="Genomic_DNA"/>
</dbReference>
<sequence>MQVRDVLLRGGVGHRGGGAERQVLLGRDVDGHLVRGPRVHRGGGAGVLFERAAQGVPQGLKPEKGADHEKDVAGNHACGSGRAGAGGGADGGGDRGEGQPRGLLSGPERTRQGVDVDQGRAGTRTRAGVHDPAAGSGAGGRHLRHFHGRPEVLRLFRASGGREQDGVSSPQACRARR</sequence>
<reference evidence="2" key="1">
    <citation type="submission" date="2019-08" db="EMBL/GenBank/DDBJ databases">
        <authorList>
            <person name="Kucharzyk K."/>
            <person name="Murdoch R.W."/>
            <person name="Higgins S."/>
            <person name="Loffler F."/>
        </authorList>
    </citation>
    <scope>NUCLEOTIDE SEQUENCE</scope>
</reference>
<feature type="compositionally biased region" description="Basic and acidic residues" evidence="1">
    <location>
        <begin position="108"/>
        <end position="118"/>
    </location>
</feature>
<name>A0A645HC06_9ZZZZ</name>
<evidence type="ECO:0000313" key="2">
    <source>
        <dbReference type="EMBL" id="MPN36571.1"/>
    </source>
</evidence>
<gene>
    <name evidence="2" type="ORF">SDC9_184080</name>
</gene>
<proteinExistence type="predicted"/>
<protein>
    <submittedName>
        <fullName evidence="2">Uncharacterized protein</fullName>
    </submittedName>
</protein>
<accession>A0A645HC06</accession>
<dbReference type="AlphaFoldDB" id="A0A645HC06"/>
<feature type="compositionally biased region" description="Basic and acidic residues" evidence="1">
    <location>
        <begin position="61"/>
        <end position="73"/>
    </location>
</feature>
<evidence type="ECO:0000256" key="1">
    <source>
        <dbReference type="SAM" id="MobiDB-lite"/>
    </source>
</evidence>